<organism evidence="1 2">
    <name type="scientific">Roseovarius azorensis</name>
    <dbReference type="NCBI Taxonomy" id="1287727"/>
    <lineage>
        <taxon>Bacteria</taxon>
        <taxon>Pseudomonadati</taxon>
        <taxon>Pseudomonadota</taxon>
        <taxon>Alphaproteobacteria</taxon>
        <taxon>Rhodobacterales</taxon>
        <taxon>Roseobacteraceae</taxon>
        <taxon>Roseovarius</taxon>
    </lineage>
</organism>
<gene>
    <name evidence="1" type="ORF">SAMN05443999_107140</name>
</gene>
<protein>
    <submittedName>
        <fullName evidence="1">Uncharacterized protein</fullName>
    </submittedName>
</protein>
<sequence>MIARFGTIASRRNAAAPRNLQRYLSVLMLTFSLLLGLTIGQIAGAAAVADHHSETSILSPTKAPDTEPSCHPALICSGFVIPSLPLAPVISELGLYLGPVLASSQLRFDGPPIDLPPPRHLT</sequence>
<evidence type="ECO:0000313" key="2">
    <source>
        <dbReference type="Proteomes" id="UP000199582"/>
    </source>
</evidence>
<name>A0A1H7SHV5_9RHOB</name>
<reference evidence="1 2" key="1">
    <citation type="submission" date="2016-10" db="EMBL/GenBank/DDBJ databases">
        <authorList>
            <person name="de Groot N.N."/>
        </authorList>
    </citation>
    <scope>NUCLEOTIDE SEQUENCE [LARGE SCALE GENOMIC DNA]</scope>
    <source>
        <strain evidence="1 2">DSM 100674</strain>
    </source>
</reference>
<dbReference type="STRING" id="1287727.SAMN05443999_107140"/>
<dbReference type="AlphaFoldDB" id="A0A1H7SHV5"/>
<dbReference type="Proteomes" id="UP000199582">
    <property type="component" value="Unassembled WGS sequence"/>
</dbReference>
<accession>A0A1H7SHV5</accession>
<dbReference type="EMBL" id="FOAG01000007">
    <property type="protein sequence ID" value="SEL72240.1"/>
    <property type="molecule type" value="Genomic_DNA"/>
</dbReference>
<evidence type="ECO:0000313" key="1">
    <source>
        <dbReference type="EMBL" id="SEL72240.1"/>
    </source>
</evidence>
<proteinExistence type="predicted"/>
<keyword evidence="2" id="KW-1185">Reference proteome</keyword>